<dbReference type="InterPro" id="IPR047750">
    <property type="entry name" value="YdjY-like"/>
</dbReference>
<evidence type="ECO:0000313" key="2">
    <source>
        <dbReference type="Proteomes" id="UP000317318"/>
    </source>
</evidence>
<keyword evidence="2" id="KW-1185">Reference proteome</keyword>
<sequence>MNTDKTNAVFGNFSELPSWRLALAISVCATAFLVFAAVSLAEDKDAPKLEPTPLNPQKTVWLDREGGKLLLKSEVVLTRGSLEMLLCKKGTKEHESILAVDSDAAVIHGGLIVLGATPGSPVQFQPDFKPPQGQQIEIYLNWKDKAGKSHRSAARRWVRTSTERYFAVELKALPPGIQLTRKDKLRFDERNEELTWYGPMSDEQFEQELARSANEVYQKAVRELRAASQTKPLDADFVFAGSGIYVDPNTKQRFYEAEGGDVICVANFPSAMIDISARSSSTGTENLVYEAWTERVPPEGTKVTVELVPVKSKEKGKESDESIR</sequence>
<reference evidence="1 2" key="1">
    <citation type="submission" date="2019-02" db="EMBL/GenBank/DDBJ databases">
        <title>Deep-cultivation of Planctomycetes and their phenomic and genomic characterization uncovers novel biology.</title>
        <authorList>
            <person name="Wiegand S."/>
            <person name="Jogler M."/>
            <person name="Boedeker C."/>
            <person name="Pinto D."/>
            <person name="Vollmers J."/>
            <person name="Rivas-Marin E."/>
            <person name="Kohn T."/>
            <person name="Peeters S.H."/>
            <person name="Heuer A."/>
            <person name="Rast P."/>
            <person name="Oberbeckmann S."/>
            <person name="Bunk B."/>
            <person name="Jeske O."/>
            <person name="Meyerdierks A."/>
            <person name="Storesund J.E."/>
            <person name="Kallscheuer N."/>
            <person name="Luecker S."/>
            <person name="Lage O.M."/>
            <person name="Pohl T."/>
            <person name="Merkel B.J."/>
            <person name="Hornburger P."/>
            <person name="Mueller R.-W."/>
            <person name="Bruemmer F."/>
            <person name="Labrenz M."/>
            <person name="Spormann A.M."/>
            <person name="Op den Camp H."/>
            <person name="Overmann J."/>
            <person name="Amann R."/>
            <person name="Jetten M.S.M."/>
            <person name="Mascher T."/>
            <person name="Medema M.H."/>
            <person name="Devos D.P."/>
            <person name="Kaster A.-K."/>
            <person name="Ovreas L."/>
            <person name="Rohde M."/>
            <person name="Galperin M.Y."/>
            <person name="Jogler C."/>
        </authorList>
    </citation>
    <scope>NUCLEOTIDE SEQUENCE [LARGE SCALE GENOMIC DNA]</scope>
    <source>
        <strain evidence="1 2">Pan189</strain>
    </source>
</reference>
<evidence type="ECO:0000313" key="1">
    <source>
        <dbReference type="EMBL" id="QDT37917.1"/>
    </source>
</evidence>
<dbReference type="RefSeq" id="WP_145363995.1">
    <property type="nucleotide sequence ID" value="NZ_CP036268.1"/>
</dbReference>
<dbReference type="Proteomes" id="UP000317318">
    <property type="component" value="Chromosome"/>
</dbReference>
<dbReference type="OrthoDB" id="247135at2"/>
<dbReference type="EMBL" id="CP036268">
    <property type="protein sequence ID" value="QDT37917.1"/>
    <property type="molecule type" value="Genomic_DNA"/>
</dbReference>
<organism evidence="1 2">
    <name type="scientific">Stratiformator vulcanicus</name>
    <dbReference type="NCBI Taxonomy" id="2527980"/>
    <lineage>
        <taxon>Bacteria</taxon>
        <taxon>Pseudomonadati</taxon>
        <taxon>Planctomycetota</taxon>
        <taxon>Planctomycetia</taxon>
        <taxon>Planctomycetales</taxon>
        <taxon>Planctomycetaceae</taxon>
        <taxon>Stratiformator</taxon>
    </lineage>
</organism>
<protein>
    <submittedName>
        <fullName evidence="1">Uncharacterized protein</fullName>
    </submittedName>
</protein>
<dbReference type="KEGG" id="svp:Pan189_23000"/>
<name>A0A517R203_9PLAN</name>
<dbReference type="NCBIfam" id="NF040466">
    <property type="entry name" value="ydjY_domain"/>
    <property type="match status" value="1"/>
</dbReference>
<gene>
    <name evidence="1" type="ORF">Pan189_23000</name>
</gene>
<dbReference type="AlphaFoldDB" id="A0A517R203"/>
<proteinExistence type="predicted"/>
<accession>A0A517R203</accession>